<feature type="chain" id="PRO_5026976382" evidence="1">
    <location>
        <begin position="22"/>
        <end position="67"/>
    </location>
</feature>
<evidence type="ECO:0000313" key="2">
    <source>
        <dbReference type="EMBL" id="NOV43664.1"/>
    </source>
</evidence>
<reference evidence="2" key="1">
    <citation type="submission" date="2019-09" db="EMBL/GenBank/DDBJ databases">
        <title>Organ-specific transcriptomic study of the physiology of the cattle tick, Rhipicephalus microplus.</title>
        <authorList>
            <person name="Tirloni L."/>
            <person name="Braz G."/>
            <person name="Gandara A.C.P."/>
            <person name="Sabadin G.A."/>
            <person name="da Silva R.M."/>
            <person name="Guizzo M.G."/>
            <person name="Machado J.A."/>
            <person name="Costa E.P."/>
            <person name="Gomes H.F."/>
            <person name="Moraes J."/>
            <person name="Mota M.B.S."/>
            <person name="Mesquita R.D."/>
            <person name="Alvarenga P.H."/>
            <person name="Alves F."/>
            <person name="Seixas A."/>
            <person name="da Fonseca R.N."/>
            <person name="Fogaca A."/>
            <person name="Logullo C."/>
            <person name="Tanaka A."/>
            <person name="Daffre S."/>
            <person name="Termignoni C."/>
            <person name="Vaz I.S.Jr."/>
            <person name="Oliveira P.L."/>
            <person name="Ribeiro J.M."/>
        </authorList>
    </citation>
    <scope>NUCLEOTIDE SEQUENCE</scope>
    <source>
        <strain evidence="2">Porto Alegre</strain>
    </source>
</reference>
<organism evidence="2">
    <name type="scientific">Rhipicephalus microplus</name>
    <name type="common">Cattle tick</name>
    <name type="synonym">Boophilus microplus</name>
    <dbReference type="NCBI Taxonomy" id="6941"/>
    <lineage>
        <taxon>Eukaryota</taxon>
        <taxon>Metazoa</taxon>
        <taxon>Ecdysozoa</taxon>
        <taxon>Arthropoda</taxon>
        <taxon>Chelicerata</taxon>
        <taxon>Arachnida</taxon>
        <taxon>Acari</taxon>
        <taxon>Parasitiformes</taxon>
        <taxon>Ixodida</taxon>
        <taxon>Ixodoidea</taxon>
        <taxon>Ixodidae</taxon>
        <taxon>Rhipicephalinae</taxon>
        <taxon>Rhipicephalus</taxon>
        <taxon>Boophilus</taxon>
    </lineage>
</organism>
<evidence type="ECO:0000256" key="1">
    <source>
        <dbReference type="SAM" id="SignalP"/>
    </source>
</evidence>
<accession>A0A6M2DCT9</accession>
<name>A0A6M2DCT9_RHIMP</name>
<dbReference type="AlphaFoldDB" id="A0A6M2DCT9"/>
<dbReference type="EMBL" id="GHWJ01010927">
    <property type="protein sequence ID" value="NOV43664.1"/>
    <property type="molecule type" value="Transcribed_RNA"/>
</dbReference>
<keyword evidence="1" id="KW-0732">Signal</keyword>
<feature type="signal peptide" evidence="1">
    <location>
        <begin position="1"/>
        <end position="21"/>
    </location>
</feature>
<sequence>MGHFAMLVLLSAALLSEGGLADDQTNGTFEKKDEEDLERFYTPSKPEHVLCREKNEVIKRRRHNGVF</sequence>
<protein>
    <submittedName>
        <fullName evidence="2">Putative secreted protein synganglion overexpressed</fullName>
    </submittedName>
</protein>
<proteinExistence type="predicted"/>